<dbReference type="RefSeq" id="WP_085847279.1">
    <property type="nucleotide sequence ID" value="NZ_FNZV01000001.1"/>
</dbReference>
<organism evidence="3 4">
    <name type="scientific">Pacificibacter marinus</name>
    <dbReference type="NCBI Taxonomy" id="658057"/>
    <lineage>
        <taxon>Bacteria</taxon>
        <taxon>Pseudomonadati</taxon>
        <taxon>Pseudomonadota</taxon>
        <taxon>Alphaproteobacteria</taxon>
        <taxon>Rhodobacterales</taxon>
        <taxon>Roseobacteraceae</taxon>
        <taxon>Pacificibacter</taxon>
    </lineage>
</organism>
<dbReference type="InterPro" id="IPR043605">
    <property type="entry name" value="DUF883_C"/>
</dbReference>
<evidence type="ECO:0000313" key="3">
    <source>
        <dbReference type="EMBL" id="SLN16750.1"/>
    </source>
</evidence>
<keyword evidence="1" id="KW-0812">Transmembrane</keyword>
<protein>
    <recommendedName>
        <fullName evidence="2">DUF883 domain-containing protein</fullName>
    </recommendedName>
</protein>
<evidence type="ECO:0000259" key="2">
    <source>
        <dbReference type="Pfam" id="PF19029"/>
    </source>
</evidence>
<dbReference type="PANTHER" id="PTHR35893">
    <property type="entry name" value="INNER MEMBRANE PROTEIN-RELATED"/>
    <property type="match status" value="1"/>
</dbReference>
<dbReference type="GO" id="GO:0043022">
    <property type="term" value="F:ribosome binding"/>
    <property type="evidence" value="ECO:0007669"/>
    <property type="project" value="InterPro"/>
</dbReference>
<dbReference type="STRING" id="658057.SAMN04488032_101273"/>
<feature type="domain" description="DUF883" evidence="2">
    <location>
        <begin position="78"/>
        <end position="107"/>
    </location>
</feature>
<evidence type="ECO:0000313" key="4">
    <source>
        <dbReference type="Proteomes" id="UP000193307"/>
    </source>
</evidence>
<dbReference type="Pfam" id="PF19029">
    <property type="entry name" value="DUF883_C"/>
    <property type="match status" value="1"/>
</dbReference>
<name>A0A1Y5RGM2_9RHOB</name>
<dbReference type="Proteomes" id="UP000193307">
    <property type="component" value="Unassembled WGS sequence"/>
</dbReference>
<dbReference type="InterPro" id="IPR010279">
    <property type="entry name" value="YqjD/ElaB"/>
</dbReference>
<gene>
    <name evidence="3" type="ORF">PAM7971_00377</name>
</gene>
<dbReference type="EMBL" id="FWFW01000001">
    <property type="protein sequence ID" value="SLN16750.1"/>
    <property type="molecule type" value="Genomic_DNA"/>
</dbReference>
<feature type="transmembrane region" description="Helical" evidence="1">
    <location>
        <begin position="87"/>
        <end position="105"/>
    </location>
</feature>
<accession>A0A1Y5RGM2</accession>
<dbReference type="OrthoDB" id="8373403at2"/>
<evidence type="ECO:0000256" key="1">
    <source>
        <dbReference type="SAM" id="Phobius"/>
    </source>
</evidence>
<dbReference type="AlphaFoldDB" id="A0A1Y5RGM2"/>
<sequence length="107" mass="10789">MAQASKNNVSELNTDVTQQMAILREDIANLTATVAEYGKAQGAALKSTAAHKAVDLAETGAATAEALKAQAGKTYSGAEDAVRANPATAVGIAAGVGFLVGMLTARR</sequence>
<keyword evidence="1" id="KW-1133">Transmembrane helix</keyword>
<dbReference type="PANTHER" id="PTHR35893:SF3">
    <property type="entry name" value="INNER MEMBRANE PROTEIN"/>
    <property type="match status" value="1"/>
</dbReference>
<keyword evidence="4" id="KW-1185">Reference proteome</keyword>
<reference evidence="3 4" key="1">
    <citation type="submission" date="2017-03" db="EMBL/GenBank/DDBJ databases">
        <authorList>
            <person name="Afonso C.L."/>
            <person name="Miller P.J."/>
            <person name="Scott M.A."/>
            <person name="Spackman E."/>
            <person name="Goraichik I."/>
            <person name="Dimitrov K.M."/>
            <person name="Suarez D.L."/>
            <person name="Swayne D.E."/>
        </authorList>
    </citation>
    <scope>NUCLEOTIDE SEQUENCE [LARGE SCALE GENOMIC DNA]</scope>
    <source>
        <strain evidence="3 4">CECT 7971</strain>
    </source>
</reference>
<proteinExistence type="predicted"/>
<keyword evidence="1" id="KW-0472">Membrane</keyword>